<comment type="catalytic activity">
    <reaction evidence="1 14 15 16">
        <text>Endonucleolytic cleavage to 5'-phosphomonoester.</text>
        <dbReference type="EC" id="3.1.26.4"/>
    </reaction>
</comment>
<dbReference type="GO" id="GO:0004523">
    <property type="term" value="F:RNA-DNA hybrid ribonuclease activity"/>
    <property type="evidence" value="ECO:0007669"/>
    <property type="project" value="UniProtKB-UniRule"/>
</dbReference>
<evidence type="ECO:0000256" key="14">
    <source>
        <dbReference type="HAMAP-Rule" id="MF_00052"/>
    </source>
</evidence>
<dbReference type="NCBIfam" id="NF000594">
    <property type="entry name" value="PRK00015.1-1"/>
    <property type="match status" value="1"/>
</dbReference>
<dbReference type="GO" id="GO:0005737">
    <property type="term" value="C:cytoplasm"/>
    <property type="evidence" value="ECO:0007669"/>
    <property type="project" value="UniProtKB-SubCell"/>
</dbReference>
<reference evidence="18 19" key="1">
    <citation type="submission" date="2016-11" db="EMBL/GenBank/DDBJ databases">
        <authorList>
            <person name="Jaros S."/>
            <person name="Januszkiewicz K."/>
            <person name="Wedrychowicz H."/>
        </authorList>
    </citation>
    <scope>NUCLEOTIDE SEQUENCE [LARGE SCALE GENOMIC DNA]</scope>
    <source>
        <strain evidence="18 19">DSM 21758</strain>
    </source>
</reference>
<protein>
    <recommendedName>
        <fullName evidence="7 14">Ribonuclease HII</fullName>
        <shortName evidence="14">RNase HII</shortName>
        <ecNumber evidence="6 14">3.1.26.4</ecNumber>
    </recommendedName>
</protein>
<evidence type="ECO:0000256" key="3">
    <source>
        <dbReference type="ARBA" id="ARBA00004065"/>
    </source>
</evidence>
<accession>A0A1M6K579</accession>
<dbReference type="PROSITE" id="PS51975">
    <property type="entry name" value="RNASE_H_2"/>
    <property type="match status" value="1"/>
</dbReference>
<keyword evidence="11 14" id="KW-0255">Endonuclease</keyword>
<dbReference type="InterPro" id="IPR012337">
    <property type="entry name" value="RNaseH-like_sf"/>
</dbReference>
<evidence type="ECO:0000256" key="6">
    <source>
        <dbReference type="ARBA" id="ARBA00012180"/>
    </source>
</evidence>
<dbReference type="InterPro" id="IPR036397">
    <property type="entry name" value="RNaseH_sf"/>
</dbReference>
<comment type="cofactor">
    <cofactor evidence="2">
        <name>Mg(2+)</name>
        <dbReference type="ChEBI" id="CHEBI:18420"/>
    </cofactor>
</comment>
<evidence type="ECO:0000256" key="4">
    <source>
        <dbReference type="ARBA" id="ARBA00004496"/>
    </source>
</evidence>
<evidence type="ECO:0000256" key="16">
    <source>
        <dbReference type="RuleBase" id="RU003515"/>
    </source>
</evidence>
<dbReference type="GO" id="GO:0032299">
    <property type="term" value="C:ribonuclease H2 complex"/>
    <property type="evidence" value="ECO:0007669"/>
    <property type="project" value="TreeGrafter"/>
</dbReference>
<dbReference type="PANTHER" id="PTHR10954:SF18">
    <property type="entry name" value="RIBONUCLEASE HII"/>
    <property type="match status" value="1"/>
</dbReference>
<evidence type="ECO:0000259" key="17">
    <source>
        <dbReference type="PROSITE" id="PS51975"/>
    </source>
</evidence>
<evidence type="ECO:0000256" key="1">
    <source>
        <dbReference type="ARBA" id="ARBA00000077"/>
    </source>
</evidence>
<evidence type="ECO:0000256" key="12">
    <source>
        <dbReference type="ARBA" id="ARBA00022801"/>
    </source>
</evidence>
<evidence type="ECO:0000256" key="9">
    <source>
        <dbReference type="ARBA" id="ARBA00022722"/>
    </source>
</evidence>
<dbReference type="InterPro" id="IPR001352">
    <property type="entry name" value="RNase_HII/HIII"/>
</dbReference>
<dbReference type="GO" id="GO:0006298">
    <property type="term" value="P:mismatch repair"/>
    <property type="evidence" value="ECO:0007669"/>
    <property type="project" value="TreeGrafter"/>
</dbReference>
<name>A0A1M6K579_9CLOT</name>
<feature type="binding site" evidence="14 15">
    <location>
        <position position="188"/>
    </location>
    <ligand>
        <name>a divalent metal cation</name>
        <dbReference type="ChEBI" id="CHEBI:60240"/>
    </ligand>
</feature>
<evidence type="ECO:0000256" key="8">
    <source>
        <dbReference type="ARBA" id="ARBA00022490"/>
    </source>
</evidence>
<dbReference type="OrthoDB" id="9803420at2"/>
<evidence type="ECO:0000256" key="13">
    <source>
        <dbReference type="ARBA" id="ARBA00023211"/>
    </source>
</evidence>
<dbReference type="GO" id="GO:0003723">
    <property type="term" value="F:RNA binding"/>
    <property type="evidence" value="ECO:0007669"/>
    <property type="project" value="UniProtKB-UniRule"/>
</dbReference>
<dbReference type="GO" id="GO:0030145">
    <property type="term" value="F:manganese ion binding"/>
    <property type="evidence" value="ECO:0007669"/>
    <property type="project" value="UniProtKB-UniRule"/>
</dbReference>
<dbReference type="EC" id="3.1.26.4" evidence="6 14"/>
<dbReference type="AlphaFoldDB" id="A0A1M6K579"/>
<dbReference type="InterPro" id="IPR022898">
    <property type="entry name" value="RNase_HII"/>
</dbReference>
<dbReference type="CDD" id="cd07182">
    <property type="entry name" value="RNase_HII_bacteria_HII_like"/>
    <property type="match status" value="1"/>
</dbReference>
<keyword evidence="8 14" id="KW-0963">Cytoplasm</keyword>
<feature type="domain" description="RNase H type-2" evidence="17">
    <location>
        <begin position="87"/>
        <end position="274"/>
    </location>
</feature>
<keyword evidence="9 14" id="KW-0540">Nuclease</keyword>
<evidence type="ECO:0000313" key="19">
    <source>
        <dbReference type="Proteomes" id="UP000184310"/>
    </source>
</evidence>
<comment type="subcellular location">
    <subcellularLocation>
        <location evidence="4 14">Cytoplasm</location>
    </subcellularLocation>
</comment>
<evidence type="ECO:0000256" key="11">
    <source>
        <dbReference type="ARBA" id="ARBA00022759"/>
    </source>
</evidence>
<evidence type="ECO:0000256" key="5">
    <source>
        <dbReference type="ARBA" id="ARBA00007383"/>
    </source>
</evidence>
<dbReference type="NCBIfam" id="NF000595">
    <property type="entry name" value="PRK00015.1-3"/>
    <property type="match status" value="1"/>
</dbReference>
<dbReference type="STRING" id="1121302.SAMN02745163_02100"/>
<evidence type="ECO:0000256" key="2">
    <source>
        <dbReference type="ARBA" id="ARBA00001946"/>
    </source>
</evidence>
<proteinExistence type="inferred from homology"/>
<dbReference type="PANTHER" id="PTHR10954">
    <property type="entry name" value="RIBONUCLEASE H2 SUBUNIT A"/>
    <property type="match status" value="1"/>
</dbReference>
<evidence type="ECO:0000256" key="10">
    <source>
        <dbReference type="ARBA" id="ARBA00022723"/>
    </source>
</evidence>
<feature type="binding site" evidence="14 15">
    <location>
        <position position="94"/>
    </location>
    <ligand>
        <name>a divalent metal cation</name>
        <dbReference type="ChEBI" id="CHEBI:60240"/>
    </ligand>
</feature>
<dbReference type="GO" id="GO:0043137">
    <property type="term" value="P:DNA replication, removal of RNA primer"/>
    <property type="evidence" value="ECO:0007669"/>
    <property type="project" value="TreeGrafter"/>
</dbReference>
<keyword evidence="12 14" id="KW-0378">Hydrolase</keyword>
<organism evidence="18 19">
    <name type="scientific">Clostridium cavendishii DSM 21758</name>
    <dbReference type="NCBI Taxonomy" id="1121302"/>
    <lineage>
        <taxon>Bacteria</taxon>
        <taxon>Bacillati</taxon>
        <taxon>Bacillota</taxon>
        <taxon>Clostridia</taxon>
        <taxon>Eubacteriales</taxon>
        <taxon>Clostridiaceae</taxon>
        <taxon>Clostridium</taxon>
    </lineage>
</organism>
<evidence type="ECO:0000313" key="18">
    <source>
        <dbReference type="EMBL" id="SHJ54093.1"/>
    </source>
</evidence>
<keyword evidence="13 14" id="KW-0464">Manganese</keyword>
<sequence length="274" mass="30813">MKNVIEFLNIDTTSLKFKDINEYVKSINVSEIDEEMLDSIIEKLSLDSRKNVNILATKLLKDINKLKAEKERVALMYNFDKSFGIYNLVAGVDEVGRGPLAGPIVSCAVILKEDSMDDHILEINDSKKLSESKREKLAEIIKERAIAYSIAFCDNKEIDMKGIGVCNNQIFIDACTSLNPKPDLILSDGYLIKNIDIENKSVIKGDTKSAAIACASIVAKVYRDNLMKEYHKEFAVYDFAQNVGYGTKKHVEAILEYGPCEIHRMSFLKNILSI</sequence>
<dbReference type="Gene3D" id="3.30.420.10">
    <property type="entry name" value="Ribonuclease H-like superfamily/Ribonuclease H"/>
    <property type="match status" value="1"/>
</dbReference>
<dbReference type="EMBL" id="FQZB01000009">
    <property type="protein sequence ID" value="SHJ54093.1"/>
    <property type="molecule type" value="Genomic_DNA"/>
</dbReference>
<dbReference type="SUPFAM" id="SSF53098">
    <property type="entry name" value="Ribonuclease H-like"/>
    <property type="match status" value="1"/>
</dbReference>
<dbReference type="InterPro" id="IPR024567">
    <property type="entry name" value="RNase_HII/HIII_dom"/>
</dbReference>
<evidence type="ECO:0000256" key="15">
    <source>
        <dbReference type="PROSITE-ProRule" id="PRU01319"/>
    </source>
</evidence>
<feature type="binding site" evidence="14 15">
    <location>
        <position position="93"/>
    </location>
    <ligand>
        <name>a divalent metal cation</name>
        <dbReference type="ChEBI" id="CHEBI:60240"/>
    </ligand>
</feature>
<dbReference type="RefSeq" id="WP_072986891.1">
    <property type="nucleotide sequence ID" value="NZ_FQZB01000009.1"/>
</dbReference>
<comment type="cofactor">
    <cofactor evidence="14 15">
        <name>Mn(2+)</name>
        <dbReference type="ChEBI" id="CHEBI:29035"/>
    </cofactor>
    <cofactor evidence="14 15">
        <name>Mg(2+)</name>
        <dbReference type="ChEBI" id="CHEBI:18420"/>
    </cofactor>
    <text evidence="14 15">Manganese or magnesium. Binds 1 divalent metal ion per monomer in the absence of substrate. May bind a second metal ion after substrate binding.</text>
</comment>
<dbReference type="Proteomes" id="UP000184310">
    <property type="component" value="Unassembled WGS sequence"/>
</dbReference>
<gene>
    <name evidence="14" type="primary">rnhB</name>
    <name evidence="18" type="ORF">SAMN02745163_02100</name>
</gene>
<evidence type="ECO:0000256" key="7">
    <source>
        <dbReference type="ARBA" id="ARBA00019179"/>
    </source>
</evidence>
<dbReference type="Pfam" id="PF01351">
    <property type="entry name" value="RNase_HII"/>
    <property type="match status" value="1"/>
</dbReference>
<comment type="similarity">
    <text evidence="5 14 16">Belongs to the RNase HII family.</text>
</comment>
<keyword evidence="19" id="KW-1185">Reference proteome</keyword>
<comment type="function">
    <text evidence="3 14 16">Endonuclease that specifically degrades the RNA of RNA-DNA hybrids.</text>
</comment>
<dbReference type="HAMAP" id="MF_00052_B">
    <property type="entry name" value="RNase_HII_B"/>
    <property type="match status" value="1"/>
</dbReference>
<keyword evidence="10 14" id="KW-0479">Metal-binding</keyword>